<feature type="transmembrane region" description="Helical" evidence="9">
    <location>
        <begin position="161"/>
        <end position="187"/>
    </location>
</feature>
<evidence type="ECO:0000256" key="7">
    <source>
        <dbReference type="ARBA" id="ARBA00023065"/>
    </source>
</evidence>
<comment type="subcellular location">
    <subcellularLocation>
        <location evidence="1">Membrane</location>
        <topology evidence="1">Multi-pass membrane protein</topology>
    </subcellularLocation>
</comment>
<protein>
    <submittedName>
        <fullName evidence="11">Potassium antiporter</fullName>
    </submittedName>
</protein>
<dbReference type="PANTHER" id="PTHR42751:SF1">
    <property type="entry name" value="CATION_PROTON ANTIPORTER YBAL-RELATED"/>
    <property type="match status" value="1"/>
</dbReference>
<reference evidence="11" key="1">
    <citation type="journal article" date="2010" name="Insect Mol. Biol.">
        <title>The draft genome sequence of Arsenophonus nasoniae, son-killer bacterium of Nasonia vitripennis, reveals genes associated with virulence and symbiosis.</title>
        <authorList>
            <person name="Wilkes T."/>
            <person name="Darby A.C."/>
            <person name="Choi J."/>
            <person name="Colborne J.K."/>
            <person name="Werren J.H."/>
            <person name="Hurst G.D.D."/>
        </authorList>
    </citation>
    <scope>NUCLEOTIDE SEQUENCE</scope>
</reference>
<dbReference type="InterPro" id="IPR036291">
    <property type="entry name" value="NAD(P)-bd_dom_sf"/>
</dbReference>
<dbReference type="NCBIfam" id="NF007950">
    <property type="entry name" value="PRK10669.1"/>
    <property type="match status" value="1"/>
</dbReference>
<evidence type="ECO:0000256" key="8">
    <source>
        <dbReference type="ARBA" id="ARBA00023136"/>
    </source>
</evidence>
<evidence type="ECO:0000256" key="6">
    <source>
        <dbReference type="ARBA" id="ARBA00022989"/>
    </source>
</evidence>
<feature type="transmembrane region" description="Helical" evidence="9">
    <location>
        <begin position="319"/>
        <end position="341"/>
    </location>
</feature>
<dbReference type="GO" id="GO:0015297">
    <property type="term" value="F:antiporter activity"/>
    <property type="evidence" value="ECO:0007669"/>
    <property type="project" value="UniProtKB-KW"/>
</dbReference>
<proteinExistence type="inferred from homology"/>
<dbReference type="InterPro" id="IPR004771">
    <property type="entry name" value="K/H_exchanger"/>
</dbReference>
<dbReference type="InterPro" id="IPR006153">
    <property type="entry name" value="Cation/H_exchanger_TM"/>
</dbReference>
<feature type="transmembrane region" description="Helical" evidence="9">
    <location>
        <begin position="240"/>
        <end position="273"/>
    </location>
</feature>
<dbReference type="GO" id="GO:0006813">
    <property type="term" value="P:potassium ion transport"/>
    <property type="evidence" value="ECO:0007669"/>
    <property type="project" value="InterPro"/>
</dbReference>
<keyword evidence="7" id="KW-0406">Ion transport</keyword>
<dbReference type="GO" id="GO:0008324">
    <property type="term" value="F:monoatomic cation transmembrane transporter activity"/>
    <property type="evidence" value="ECO:0007669"/>
    <property type="project" value="InterPro"/>
</dbReference>
<name>D2TWF2_9GAMM</name>
<feature type="transmembrane region" description="Helical" evidence="9">
    <location>
        <begin position="16"/>
        <end position="34"/>
    </location>
</feature>
<feature type="domain" description="RCK N-terminal" evidence="10">
    <location>
        <begin position="430"/>
        <end position="547"/>
    </location>
</feature>
<evidence type="ECO:0000256" key="4">
    <source>
        <dbReference type="ARBA" id="ARBA00022449"/>
    </source>
</evidence>
<evidence type="ECO:0000313" key="11">
    <source>
        <dbReference type="EMBL" id="CBA71696.1"/>
    </source>
</evidence>
<dbReference type="Pfam" id="PF00999">
    <property type="entry name" value="Na_H_Exchanger"/>
    <property type="match status" value="1"/>
</dbReference>
<dbReference type="SUPFAM" id="SSF51735">
    <property type="entry name" value="NAD(P)-binding Rossmann-fold domains"/>
    <property type="match status" value="1"/>
</dbReference>
<dbReference type="PANTHER" id="PTHR42751">
    <property type="entry name" value="SODIUM/HYDROGEN EXCHANGER FAMILY/TRKA DOMAIN PROTEIN"/>
    <property type="match status" value="1"/>
</dbReference>
<feature type="transmembrane region" description="Helical" evidence="9">
    <location>
        <begin position="127"/>
        <end position="149"/>
    </location>
</feature>
<dbReference type="Gene3D" id="1.20.1530.20">
    <property type="match status" value="1"/>
</dbReference>
<keyword evidence="5 9" id="KW-0812">Transmembrane</keyword>
<dbReference type="InterPro" id="IPR003148">
    <property type="entry name" value="RCK_N"/>
</dbReference>
<evidence type="ECO:0000259" key="10">
    <source>
        <dbReference type="PROSITE" id="PS51201"/>
    </source>
</evidence>
<dbReference type="GO" id="GO:1902600">
    <property type="term" value="P:proton transmembrane transport"/>
    <property type="evidence" value="ECO:0007669"/>
    <property type="project" value="InterPro"/>
</dbReference>
<keyword evidence="4" id="KW-0050">Antiport</keyword>
<dbReference type="Pfam" id="PF02254">
    <property type="entry name" value="TrkA_N"/>
    <property type="match status" value="1"/>
</dbReference>
<dbReference type="GO" id="GO:0016020">
    <property type="term" value="C:membrane"/>
    <property type="evidence" value="ECO:0007669"/>
    <property type="project" value="UniProtKB-SubCell"/>
</dbReference>
<keyword evidence="3" id="KW-0813">Transport</keyword>
<evidence type="ECO:0000256" key="9">
    <source>
        <dbReference type="SAM" id="Phobius"/>
    </source>
</evidence>
<sequence>MTYFVIQKRGDLMDHSASSLITTIVGGLALAYLFGMIAQRLRISPLVGYLLAGVLIGPFTPGFVANTNLASELAEIGVILLMFGVGLHFSLKDLLAVKSIAIPGAIAQIITATLLGLGLAILFGWGLFAGIVFGLCLSTASTVVLLRALEERQLIDSKRGRIAIGWLIVEDLVMVLTLVLLPAIAGIVDSNNASFNELAIKLTFTVGKVAIFIIITLFLGRQLIPWMLARTAATGSRELFTLAVLVLALGIAYAAVTLFNASFALGAFFAGMILNESELSHRAAQDTLPLRDAFAVLFFVSVGMLLDPIILIEQPLAILAVLAIITIGKSLAALLLVRLFGHSRRTALTIAISLAQIGEFSFILAGMGIALNVFDSQAPNLVLAGAILSIMINPLLFSLLDRYLKKTETTEEELLEETQEEVAQIPVDICGHAIIVGYGRVGTILAEKLRQKDIPLVVIENTRARFEELAKNGFRSLIGNAVNKALMKLARIDCAQTLLLTIPNGYEAGQIVEKARLLNPDITIIVRAHYDDEVRYIRERGANHIVVGEHEIAKTMAHFLAKKKTTGCTINNHDDNLLSGTKDLDKYLKPDTFN</sequence>
<feature type="transmembrane region" description="Helical" evidence="9">
    <location>
        <begin position="381"/>
        <end position="400"/>
    </location>
</feature>
<feature type="transmembrane region" description="Helical" evidence="9">
    <location>
        <begin position="199"/>
        <end position="219"/>
    </location>
</feature>
<dbReference type="PROSITE" id="PS51201">
    <property type="entry name" value="RCK_N"/>
    <property type="match status" value="1"/>
</dbReference>
<dbReference type="AlphaFoldDB" id="D2TWF2"/>
<accession>D2TWF2</accession>
<dbReference type="Gene3D" id="3.40.50.720">
    <property type="entry name" value="NAD(P)-binding Rossmann-like Domain"/>
    <property type="match status" value="1"/>
</dbReference>
<keyword evidence="8 9" id="KW-0472">Membrane</keyword>
<comment type="similarity">
    <text evidence="2">Belongs to the monovalent cation:proton antiporter 2 (CPA2) transporter (TC 2.A.37) family.</text>
</comment>
<feature type="transmembrane region" description="Helical" evidence="9">
    <location>
        <begin position="347"/>
        <end position="374"/>
    </location>
</feature>
<feature type="transmembrane region" description="Helical" evidence="9">
    <location>
        <begin position="46"/>
        <end position="64"/>
    </location>
</feature>
<evidence type="ECO:0000256" key="3">
    <source>
        <dbReference type="ARBA" id="ARBA00022448"/>
    </source>
</evidence>
<evidence type="ECO:0000256" key="1">
    <source>
        <dbReference type="ARBA" id="ARBA00004141"/>
    </source>
</evidence>
<keyword evidence="6 9" id="KW-1133">Transmembrane helix</keyword>
<evidence type="ECO:0000256" key="5">
    <source>
        <dbReference type="ARBA" id="ARBA00022692"/>
    </source>
</evidence>
<organism evidence="11">
    <name type="scientific">Arsenophonus nasoniae</name>
    <name type="common">son-killer infecting Nasonia vitripennis</name>
    <dbReference type="NCBI Taxonomy" id="638"/>
    <lineage>
        <taxon>Bacteria</taxon>
        <taxon>Pseudomonadati</taxon>
        <taxon>Pseudomonadota</taxon>
        <taxon>Gammaproteobacteria</taxon>
        <taxon>Enterobacterales</taxon>
        <taxon>Morganellaceae</taxon>
        <taxon>Arsenophonus</taxon>
    </lineage>
</organism>
<evidence type="ECO:0000256" key="2">
    <source>
        <dbReference type="ARBA" id="ARBA00005551"/>
    </source>
</evidence>
<feature type="transmembrane region" description="Helical" evidence="9">
    <location>
        <begin position="101"/>
        <end position="121"/>
    </location>
</feature>
<dbReference type="EMBL" id="FN545156">
    <property type="protein sequence ID" value="CBA71696.1"/>
    <property type="molecule type" value="Genomic_DNA"/>
</dbReference>
<dbReference type="InterPro" id="IPR038770">
    <property type="entry name" value="Na+/solute_symporter_sf"/>
</dbReference>
<dbReference type="NCBIfam" id="TIGR00932">
    <property type="entry name" value="2a37"/>
    <property type="match status" value="1"/>
</dbReference>
<feature type="transmembrane region" description="Helical" evidence="9">
    <location>
        <begin position="70"/>
        <end position="89"/>
    </location>
</feature>
<gene>
    <name evidence="11" type="ORF">ARN_03770</name>
</gene>